<dbReference type="Proteomes" id="UP000799778">
    <property type="component" value="Unassembled WGS sequence"/>
</dbReference>
<evidence type="ECO:0000313" key="2">
    <source>
        <dbReference type="EMBL" id="KAF2012615.1"/>
    </source>
</evidence>
<feature type="chain" id="PRO_5025336689" description="Secreted protein" evidence="1">
    <location>
        <begin position="28"/>
        <end position="153"/>
    </location>
</feature>
<feature type="signal peptide" evidence="1">
    <location>
        <begin position="1"/>
        <end position="27"/>
    </location>
</feature>
<dbReference type="AlphaFoldDB" id="A0A6A5XH85"/>
<accession>A0A6A5XH85</accession>
<reference evidence="2" key="1">
    <citation type="journal article" date="2020" name="Stud. Mycol.">
        <title>101 Dothideomycetes genomes: a test case for predicting lifestyles and emergence of pathogens.</title>
        <authorList>
            <person name="Haridas S."/>
            <person name="Albert R."/>
            <person name="Binder M."/>
            <person name="Bloem J."/>
            <person name="Labutti K."/>
            <person name="Salamov A."/>
            <person name="Andreopoulos B."/>
            <person name="Baker S."/>
            <person name="Barry K."/>
            <person name="Bills G."/>
            <person name="Bluhm B."/>
            <person name="Cannon C."/>
            <person name="Castanera R."/>
            <person name="Culley D."/>
            <person name="Daum C."/>
            <person name="Ezra D."/>
            <person name="Gonzalez J."/>
            <person name="Henrissat B."/>
            <person name="Kuo A."/>
            <person name="Liang C."/>
            <person name="Lipzen A."/>
            <person name="Lutzoni F."/>
            <person name="Magnuson J."/>
            <person name="Mondo S."/>
            <person name="Nolan M."/>
            <person name="Ohm R."/>
            <person name="Pangilinan J."/>
            <person name="Park H.-J."/>
            <person name="Ramirez L."/>
            <person name="Alfaro M."/>
            <person name="Sun H."/>
            <person name="Tritt A."/>
            <person name="Yoshinaga Y."/>
            <person name="Zwiers L.-H."/>
            <person name="Turgeon B."/>
            <person name="Goodwin S."/>
            <person name="Spatafora J."/>
            <person name="Crous P."/>
            <person name="Grigoriev I."/>
        </authorList>
    </citation>
    <scope>NUCLEOTIDE SEQUENCE</scope>
    <source>
        <strain evidence="2">CBS 175.79</strain>
    </source>
</reference>
<organism evidence="2 3">
    <name type="scientific">Aaosphaeria arxii CBS 175.79</name>
    <dbReference type="NCBI Taxonomy" id="1450172"/>
    <lineage>
        <taxon>Eukaryota</taxon>
        <taxon>Fungi</taxon>
        <taxon>Dikarya</taxon>
        <taxon>Ascomycota</taxon>
        <taxon>Pezizomycotina</taxon>
        <taxon>Dothideomycetes</taxon>
        <taxon>Pleosporomycetidae</taxon>
        <taxon>Pleosporales</taxon>
        <taxon>Pleosporales incertae sedis</taxon>
        <taxon>Aaosphaeria</taxon>
    </lineage>
</organism>
<protein>
    <recommendedName>
        <fullName evidence="4">Secreted protein</fullName>
    </recommendedName>
</protein>
<name>A0A6A5XH85_9PLEO</name>
<sequence length="153" mass="17217">MSKLYMLTCLNPHMLLFLSCHPIGREASPPTWRMAITTRVGTTRNSLPRKVVSSTYTHNQTCSTQAQMHWVRATPMLRGNSLHLAIARRWTEAESLLAHPPSAFSAIRLDFSRISQTSGASRRSSTSRSLFSLLTTRDERSIAFVYSKIAATY</sequence>
<dbReference type="GeneID" id="54279842"/>
<dbReference type="RefSeq" id="XP_033380954.1">
    <property type="nucleotide sequence ID" value="XM_033522445.1"/>
</dbReference>
<evidence type="ECO:0008006" key="4">
    <source>
        <dbReference type="Google" id="ProtNLM"/>
    </source>
</evidence>
<evidence type="ECO:0000313" key="3">
    <source>
        <dbReference type="Proteomes" id="UP000799778"/>
    </source>
</evidence>
<gene>
    <name evidence="2" type="ORF">BU24DRAFT_255744</name>
</gene>
<dbReference type="PROSITE" id="PS51257">
    <property type="entry name" value="PROKAR_LIPOPROTEIN"/>
    <property type="match status" value="1"/>
</dbReference>
<proteinExistence type="predicted"/>
<keyword evidence="3" id="KW-1185">Reference proteome</keyword>
<keyword evidence="1" id="KW-0732">Signal</keyword>
<dbReference type="EMBL" id="ML978072">
    <property type="protein sequence ID" value="KAF2012615.1"/>
    <property type="molecule type" value="Genomic_DNA"/>
</dbReference>
<evidence type="ECO:0000256" key="1">
    <source>
        <dbReference type="SAM" id="SignalP"/>
    </source>
</evidence>